<comment type="caution">
    <text evidence="2">The sequence shown here is derived from an EMBL/GenBank/DDBJ whole genome shotgun (WGS) entry which is preliminary data.</text>
</comment>
<accession>X0YVC7</accession>
<dbReference type="AlphaFoldDB" id="X0YVC7"/>
<keyword evidence="1" id="KW-1133">Transmembrane helix</keyword>
<feature type="transmembrane region" description="Helical" evidence="1">
    <location>
        <begin position="6"/>
        <end position="25"/>
    </location>
</feature>
<organism evidence="2">
    <name type="scientific">marine sediment metagenome</name>
    <dbReference type="NCBI Taxonomy" id="412755"/>
    <lineage>
        <taxon>unclassified sequences</taxon>
        <taxon>metagenomes</taxon>
        <taxon>ecological metagenomes</taxon>
    </lineage>
</organism>
<sequence>MSEVAVIGLALGIAISDFSIYYMIFEKSFTNRFKKFSDALNTTLIISAEEFIVLFIQELRDEKTDPAGLIEFTKKWSARQSVALDMLKSWSDISGHNRWIVNDFFICVFCIKFYSFNIFLIDV</sequence>
<dbReference type="EMBL" id="BART01006283">
    <property type="protein sequence ID" value="GAG60674.1"/>
    <property type="molecule type" value="Genomic_DNA"/>
</dbReference>
<keyword evidence="1" id="KW-0472">Membrane</keyword>
<gene>
    <name evidence="2" type="ORF">S01H4_14319</name>
</gene>
<proteinExistence type="predicted"/>
<feature type="transmembrane region" description="Helical" evidence="1">
    <location>
        <begin position="99"/>
        <end position="121"/>
    </location>
</feature>
<keyword evidence="1" id="KW-0812">Transmembrane</keyword>
<name>X0YVC7_9ZZZZ</name>
<evidence type="ECO:0000313" key="2">
    <source>
        <dbReference type="EMBL" id="GAG60674.1"/>
    </source>
</evidence>
<evidence type="ECO:0000256" key="1">
    <source>
        <dbReference type="SAM" id="Phobius"/>
    </source>
</evidence>
<reference evidence="2" key="1">
    <citation type="journal article" date="2014" name="Front. Microbiol.">
        <title>High frequency of phylogenetically diverse reductive dehalogenase-homologous genes in deep subseafloor sedimentary metagenomes.</title>
        <authorList>
            <person name="Kawai M."/>
            <person name="Futagami T."/>
            <person name="Toyoda A."/>
            <person name="Takaki Y."/>
            <person name="Nishi S."/>
            <person name="Hori S."/>
            <person name="Arai W."/>
            <person name="Tsubouchi T."/>
            <person name="Morono Y."/>
            <person name="Uchiyama I."/>
            <person name="Ito T."/>
            <person name="Fujiyama A."/>
            <person name="Inagaki F."/>
            <person name="Takami H."/>
        </authorList>
    </citation>
    <scope>NUCLEOTIDE SEQUENCE</scope>
    <source>
        <strain evidence="2">Expedition CK06-06</strain>
    </source>
</reference>
<protein>
    <submittedName>
        <fullName evidence="2">Uncharacterized protein</fullName>
    </submittedName>
</protein>